<dbReference type="Pfam" id="PF00392">
    <property type="entry name" value="GntR"/>
    <property type="match status" value="1"/>
</dbReference>
<dbReference type="SUPFAM" id="SSF46785">
    <property type="entry name" value="Winged helix' DNA-binding domain"/>
    <property type="match status" value="1"/>
</dbReference>
<dbReference type="GO" id="GO:0003677">
    <property type="term" value="F:DNA binding"/>
    <property type="evidence" value="ECO:0007669"/>
    <property type="project" value="UniProtKB-KW"/>
</dbReference>
<dbReference type="PROSITE" id="PS50949">
    <property type="entry name" value="HTH_GNTR"/>
    <property type="match status" value="1"/>
</dbReference>
<dbReference type="PRINTS" id="PR00035">
    <property type="entry name" value="HTHGNTR"/>
</dbReference>
<dbReference type="EMBL" id="MCIB01000002">
    <property type="protein sequence ID" value="RKD34160.1"/>
    <property type="molecule type" value="Genomic_DNA"/>
</dbReference>
<evidence type="ECO:0000259" key="4">
    <source>
        <dbReference type="PROSITE" id="PS50949"/>
    </source>
</evidence>
<dbReference type="SMART" id="SM00345">
    <property type="entry name" value="HTH_GNTR"/>
    <property type="match status" value="1"/>
</dbReference>
<keyword evidence="2" id="KW-0238">DNA-binding</keyword>
<name>A0A419T9K6_9FIRM</name>
<dbReference type="OrthoDB" id="9781630at2"/>
<dbReference type="SUPFAM" id="SSF48008">
    <property type="entry name" value="GntR ligand-binding domain-like"/>
    <property type="match status" value="1"/>
</dbReference>
<dbReference type="InterPro" id="IPR008920">
    <property type="entry name" value="TF_FadR/GntR_C"/>
</dbReference>
<evidence type="ECO:0000313" key="5">
    <source>
        <dbReference type="EMBL" id="RKD34160.1"/>
    </source>
</evidence>
<dbReference type="InterPro" id="IPR036390">
    <property type="entry name" value="WH_DNA-bd_sf"/>
</dbReference>
<protein>
    <submittedName>
        <fullName evidence="5">GntR family transcriptional regulator</fullName>
    </submittedName>
</protein>
<organism evidence="5 6">
    <name type="scientific">Thermohalobacter berrensis</name>
    <dbReference type="NCBI Taxonomy" id="99594"/>
    <lineage>
        <taxon>Bacteria</taxon>
        <taxon>Bacillati</taxon>
        <taxon>Bacillota</taxon>
        <taxon>Tissierellia</taxon>
        <taxon>Tissierellales</taxon>
        <taxon>Thermohalobacteraceae</taxon>
        <taxon>Thermohalobacter</taxon>
    </lineage>
</organism>
<sequence length="221" mass="25707">MGSLFTGNKDTISLSTKIFNFLRDSILDGKYKQGDKLVEIKLAKELGVSRTPVREGLKQLELEGLVENIPNKGVIVKGISEQDISDILTIRLAIEGIAAQWAVERMTNEDFKELKEIYELMEFYTYYKKDVEKILELNTEFHELIYKASKSRYLEYILKGFQRYMKGVRKKSLNTEGRLEEALNEHKEILKAFEERNPKKAKEVLEKHITKLKENALNENK</sequence>
<keyword evidence="1" id="KW-0805">Transcription regulation</keyword>
<accession>A0A419T9K6</accession>
<dbReference type="CDD" id="cd07377">
    <property type="entry name" value="WHTH_GntR"/>
    <property type="match status" value="1"/>
</dbReference>
<reference evidence="5 6" key="1">
    <citation type="submission" date="2016-08" db="EMBL/GenBank/DDBJ databases">
        <title>Novel Firmicutes and Novel Genomes.</title>
        <authorList>
            <person name="Poppleton D.I."/>
            <person name="Gribaldo S."/>
        </authorList>
    </citation>
    <scope>NUCLEOTIDE SEQUENCE [LARGE SCALE GENOMIC DNA]</scope>
    <source>
        <strain evidence="5 6">CTT3</strain>
    </source>
</reference>
<gene>
    <name evidence="5" type="ORF">BET03_07675</name>
</gene>
<proteinExistence type="predicted"/>
<dbReference type="PANTHER" id="PTHR43537:SF24">
    <property type="entry name" value="GLUCONATE OPERON TRANSCRIPTIONAL REPRESSOR"/>
    <property type="match status" value="1"/>
</dbReference>
<dbReference type="Gene3D" id="1.10.10.10">
    <property type="entry name" value="Winged helix-like DNA-binding domain superfamily/Winged helix DNA-binding domain"/>
    <property type="match status" value="1"/>
</dbReference>
<dbReference type="SMART" id="SM00895">
    <property type="entry name" value="FCD"/>
    <property type="match status" value="1"/>
</dbReference>
<comment type="caution">
    <text evidence="5">The sequence shown here is derived from an EMBL/GenBank/DDBJ whole genome shotgun (WGS) entry which is preliminary data.</text>
</comment>
<dbReference type="RefSeq" id="WP_120167136.1">
    <property type="nucleotide sequence ID" value="NZ_MCIB01000002.1"/>
</dbReference>
<evidence type="ECO:0000256" key="3">
    <source>
        <dbReference type="ARBA" id="ARBA00023163"/>
    </source>
</evidence>
<evidence type="ECO:0000256" key="1">
    <source>
        <dbReference type="ARBA" id="ARBA00023015"/>
    </source>
</evidence>
<dbReference type="PANTHER" id="PTHR43537">
    <property type="entry name" value="TRANSCRIPTIONAL REGULATOR, GNTR FAMILY"/>
    <property type="match status" value="1"/>
</dbReference>
<keyword evidence="6" id="KW-1185">Reference proteome</keyword>
<dbReference type="InterPro" id="IPR011711">
    <property type="entry name" value="GntR_C"/>
</dbReference>
<dbReference type="Gene3D" id="1.20.120.530">
    <property type="entry name" value="GntR ligand-binding domain-like"/>
    <property type="match status" value="1"/>
</dbReference>
<dbReference type="InterPro" id="IPR000524">
    <property type="entry name" value="Tscrpt_reg_HTH_GntR"/>
</dbReference>
<dbReference type="GO" id="GO:0003700">
    <property type="term" value="F:DNA-binding transcription factor activity"/>
    <property type="evidence" value="ECO:0007669"/>
    <property type="project" value="InterPro"/>
</dbReference>
<feature type="domain" description="HTH gntR-type" evidence="4">
    <location>
        <begin position="12"/>
        <end position="79"/>
    </location>
</feature>
<dbReference type="Pfam" id="PF07729">
    <property type="entry name" value="FCD"/>
    <property type="match status" value="1"/>
</dbReference>
<dbReference type="AlphaFoldDB" id="A0A419T9K6"/>
<evidence type="ECO:0000313" key="6">
    <source>
        <dbReference type="Proteomes" id="UP000284177"/>
    </source>
</evidence>
<evidence type="ECO:0000256" key="2">
    <source>
        <dbReference type="ARBA" id="ARBA00023125"/>
    </source>
</evidence>
<keyword evidence="3" id="KW-0804">Transcription</keyword>
<dbReference type="InterPro" id="IPR036388">
    <property type="entry name" value="WH-like_DNA-bd_sf"/>
</dbReference>
<dbReference type="Proteomes" id="UP000284177">
    <property type="component" value="Unassembled WGS sequence"/>
</dbReference>